<protein>
    <submittedName>
        <fullName evidence="1">Uncharacterized protein</fullName>
    </submittedName>
</protein>
<keyword evidence="2" id="KW-1185">Reference proteome</keyword>
<accession>A0A2T1E3H8</accession>
<reference evidence="2" key="1">
    <citation type="submission" date="2018-02" db="EMBL/GenBank/DDBJ databases">
        <authorList>
            <person name="Moore K."/>
            <person name="Momper L."/>
        </authorList>
    </citation>
    <scope>NUCLEOTIDE SEQUENCE [LARGE SCALE GENOMIC DNA]</scope>
    <source>
        <strain evidence="2">ULC18</strain>
    </source>
</reference>
<comment type="caution">
    <text evidence="1">The sequence shown here is derived from an EMBL/GenBank/DDBJ whole genome shotgun (WGS) entry which is preliminary data.</text>
</comment>
<name>A0A2T1E3H8_9CYAN</name>
<reference evidence="1 2" key="2">
    <citation type="submission" date="2018-03" db="EMBL/GenBank/DDBJ databases">
        <title>The ancient ancestry and fast evolution of plastids.</title>
        <authorList>
            <person name="Moore K.R."/>
            <person name="Magnabosco C."/>
            <person name="Momper L."/>
            <person name="Gold D.A."/>
            <person name="Bosak T."/>
            <person name="Fournier G.P."/>
        </authorList>
    </citation>
    <scope>NUCLEOTIDE SEQUENCE [LARGE SCALE GENOMIC DNA]</scope>
    <source>
        <strain evidence="1 2">ULC18</strain>
    </source>
</reference>
<dbReference type="EMBL" id="PVWK01000096">
    <property type="protein sequence ID" value="PSB27290.1"/>
    <property type="molecule type" value="Genomic_DNA"/>
</dbReference>
<dbReference type="Proteomes" id="UP000239576">
    <property type="component" value="Unassembled WGS sequence"/>
</dbReference>
<dbReference type="RefSeq" id="WP_106257430.1">
    <property type="nucleotide sequence ID" value="NZ_CAWNSW010000095.1"/>
</dbReference>
<evidence type="ECO:0000313" key="1">
    <source>
        <dbReference type="EMBL" id="PSB27290.1"/>
    </source>
</evidence>
<sequence length="215" mass="23699">MRDLLVLFLSVKVNDLATRKTTFVQLVDGRAVAIREAVGTYRTPDLVKNVARQWTILTWTWDSKLPGTSKPDAGQKVGNDRLTTTAYLASFLLQGKTKPNGSSFRAESRNAIAQLTPAGVFSGSTRSTILISYISEPRTVAPGRYEVDMVATRNVIDQSGRIEEIPFNRTFVLDAVDIPQSPLGKDATDVERAVYNVREAGLEITEIKPFSPNQP</sequence>
<dbReference type="AlphaFoldDB" id="A0A2T1E3H8"/>
<organism evidence="1 2">
    <name type="scientific">Stenomitos frigidus ULC18</name>
    <dbReference type="NCBI Taxonomy" id="2107698"/>
    <lineage>
        <taxon>Bacteria</taxon>
        <taxon>Bacillati</taxon>
        <taxon>Cyanobacteriota</taxon>
        <taxon>Cyanophyceae</taxon>
        <taxon>Leptolyngbyales</taxon>
        <taxon>Leptolyngbyaceae</taxon>
        <taxon>Stenomitos</taxon>
    </lineage>
</organism>
<proteinExistence type="predicted"/>
<gene>
    <name evidence="1" type="ORF">C7B82_16725</name>
</gene>
<dbReference type="OrthoDB" id="528950at2"/>
<evidence type="ECO:0000313" key="2">
    <source>
        <dbReference type="Proteomes" id="UP000239576"/>
    </source>
</evidence>